<dbReference type="Pfam" id="PF13577">
    <property type="entry name" value="SnoaL_4"/>
    <property type="match status" value="1"/>
</dbReference>
<evidence type="ECO:0000313" key="4">
    <source>
        <dbReference type="Proteomes" id="UP001501074"/>
    </source>
</evidence>
<dbReference type="InterPro" id="IPR032710">
    <property type="entry name" value="NTF2-like_dom_sf"/>
</dbReference>
<feature type="chain" id="PRO_5047319095" evidence="1">
    <location>
        <begin position="28"/>
        <end position="135"/>
    </location>
</feature>
<accession>A0ABP6ZPF2</accession>
<dbReference type="Proteomes" id="UP001501074">
    <property type="component" value="Unassembled WGS sequence"/>
</dbReference>
<dbReference type="EMBL" id="BAAAZO010000005">
    <property type="protein sequence ID" value="GAA3613453.1"/>
    <property type="molecule type" value="Genomic_DNA"/>
</dbReference>
<organism evidence="3 4">
    <name type="scientific">Kineosporia mesophila</name>
    <dbReference type="NCBI Taxonomy" id="566012"/>
    <lineage>
        <taxon>Bacteria</taxon>
        <taxon>Bacillati</taxon>
        <taxon>Actinomycetota</taxon>
        <taxon>Actinomycetes</taxon>
        <taxon>Kineosporiales</taxon>
        <taxon>Kineosporiaceae</taxon>
        <taxon>Kineosporia</taxon>
    </lineage>
</organism>
<dbReference type="SUPFAM" id="SSF54427">
    <property type="entry name" value="NTF2-like"/>
    <property type="match status" value="1"/>
</dbReference>
<evidence type="ECO:0000259" key="2">
    <source>
        <dbReference type="Pfam" id="PF13577"/>
    </source>
</evidence>
<sequence length="135" mass="14278">MPKTPGTPVPAAVASGVLAAIAAYAQALDENRPADVAGLFVADGVSEIAGQGTFEGRSAIEAAYAAWPPASPQVHLVTNTLITDWDENTASARSDLALTTRGEAGFAVAFVGRYEDTLRLDDGVWRFSRRVLQFR</sequence>
<dbReference type="InterPro" id="IPR037401">
    <property type="entry name" value="SnoaL-like"/>
</dbReference>
<feature type="signal peptide" evidence="1">
    <location>
        <begin position="1"/>
        <end position="27"/>
    </location>
</feature>
<evidence type="ECO:0000313" key="3">
    <source>
        <dbReference type="EMBL" id="GAA3613453.1"/>
    </source>
</evidence>
<evidence type="ECO:0000256" key="1">
    <source>
        <dbReference type="SAM" id="SignalP"/>
    </source>
</evidence>
<protein>
    <submittedName>
        <fullName evidence="3">Nuclear transport factor 2 family protein</fullName>
    </submittedName>
</protein>
<keyword evidence="4" id="KW-1185">Reference proteome</keyword>
<reference evidence="4" key="1">
    <citation type="journal article" date="2019" name="Int. J. Syst. Evol. Microbiol.">
        <title>The Global Catalogue of Microorganisms (GCM) 10K type strain sequencing project: providing services to taxonomists for standard genome sequencing and annotation.</title>
        <authorList>
            <consortium name="The Broad Institute Genomics Platform"/>
            <consortium name="The Broad Institute Genome Sequencing Center for Infectious Disease"/>
            <person name="Wu L."/>
            <person name="Ma J."/>
        </authorList>
    </citation>
    <scope>NUCLEOTIDE SEQUENCE [LARGE SCALE GENOMIC DNA]</scope>
    <source>
        <strain evidence="4">JCM 16902</strain>
    </source>
</reference>
<gene>
    <name evidence="3" type="ORF">GCM10022223_32000</name>
</gene>
<name>A0ABP6ZPF2_9ACTN</name>
<feature type="domain" description="SnoaL-like" evidence="2">
    <location>
        <begin position="18"/>
        <end position="130"/>
    </location>
</feature>
<dbReference type="Gene3D" id="3.10.450.50">
    <property type="match status" value="1"/>
</dbReference>
<comment type="caution">
    <text evidence="3">The sequence shown here is derived from an EMBL/GenBank/DDBJ whole genome shotgun (WGS) entry which is preliminary data.</text>
</comment>
<proteinExistence type="predicted"/>
<dbReference type="RefSeq" id="WP_231488670.1">
    <property type="nucleotide sequence ID" value="NZ_BAAAZO010000005.1"/>
</dbReference>
<keyword evidence="1" id="KW-0732">Signal</keyword>